<evidence type="ECO:0000313" key="2">
    <source>
        <dbReference type="Proteomes" id="UP000202923"/>
    </source>
</evidence>
<proteinExistence type="predicted"/>
<name>A0A1B2IEB9_9CAUD</name>
<accession>A0A1B2IEB9</accession>
<sequence length="225" mass="26059">MSGLEINALRLKVRTYFKEFYKKTDSAHRIDHIDSVITNTIRICHLMDWQEHLPLAIVAAGLHDIYSTTEFRTDHHIRAFTWAMDNKAKLKRRFKMTDDDVMTVAYAALEHRGSYKGERYNGIVSEILAAADRGIPSTEEVSNYAGRSYLYARSHGKSSTDAKFHAIRHIQDKFGRNGYGRVPDWYGVLFAERLEKRLELIESLDIDFFDAAFTQELERTYQASL</sequence>
<evidence type="ECO:0000313" key="1">
    <source>
        <dbReference type="EMBL" id="ANZ49627.1"/>
    </source>
</evidence>
<dbReference type="EMBL" id="KX397369">
    <property type="protein sequence ID" value="ANZ49627.1"/>
    <property type="molecule type" value="Genomic_DNA"/>
</dbReference>
<dbReference type="OrthoDB" id="10704at10239"/>
<dbReference type="KEGG" id="vg:29062119"/>
<dbReference type="SUPFAM" id="SSF109604">
    <property type="entry name" value="HD-domain/PDEase-like"/>
    <property type="match status" value="1"/>
</dbReference>
<gene>
    <name evidence="1" type="ORF">KWAN_275</name>
</gene>
<reference evidence="1 2" key="1">
    <citation type="submission" date="2016-06" db="EMBL/GenBank/DDBJ databases">
        <authorList>
            <person name="Kjaerup R.B."/>
            <person name="Dalgaard T.S."/>
            <person name="Juul-Madsen H.R."/>
        </authorList>
    </citation>
    <scope>NUCLEOTIDE SEQUENCE [LARGE SCALE GENOMIC DNA]</scope>
</reference>
<dbReference type="RefSeq" id="YP_009278880.1">
    <property type="nucleotide sequence ID" value="NC_031010.1"/>
</dbReference>
<dbReference type="Gene3D" id="1.10.3210.10">
    <property type="entry name" value="Hypothetical protein af1432"/>
    <property type="match status" value="1"/>
</dbReference>
<protein>
    <submittedName>
        <fullName evidence="1">Putative HD domain protein</fullName>
    </submittedName>
</protein>
<dbReference type="GeneID" id="29062119"/>
<organism evidence="1 2">
    <name type="scientific">Erwinia phage vB_EamM_Kwan</name>
    <dbReference type="NCBI Taxonomy" id="1883374"/>
    <lineage>
        <taxon>Viruses</taxon>
        <taxon>Duplodnaviria</taxon>
        <taxon>Heunggongvirae</taxon>
        <taxon>Uroviricota</taxon>
        <taxon>Caudoviricetes</taxon>
        <taxon>Chimalliviridae</taxon>
        <taxon>Wellingtonvirus</taxon>
        <taxon>Wellingtonvirus wellington</taxon>
    </lineage>
</organism>
<dbReference type="Proteomes" id="UP000202923">
    <property type="component" value="Genome"/>
</dbReference>